<proteinExistence type="predicted"/>
<organism evidence="3 4">
    <name type="scientific">Aeromonas phage yong1</name>
    <dbReference type="NCBI Taxonomy" id="2924882"/>
    <lineage>
        <taxon>Viruses</taxon>
        <taxon>Duplodnaviria</taxon>
        <taxon>Heunggongvirae</taxon>
        <taxon>Uroviricota</taxon>
        <taxon>Caudoviricetes</taxon>
        <taxon>Autographivirales</taxon>
        <taxon>Autonotataviridae</taxon>
        <taxon>Melnykvirinae</taxon>
        <taxon>Ahphunavirus</taxon>
        <taxon>Ahphunavirus yong1</taxon>
    </lineage>
</organism>
<keyword evidence="2" id="KW-1133">Transmembrane helix</keyword>
<keyword evidence="1" id="KW-0175">Coiled coil</keyword>
<reference evidence="3 4" key="1">
    <citation type="submission" date="2022-02" db="EMBL/GenBank/DDBJ databases">
        <title>Characterization of Aeromonas phage yong1 and its protective effects against Aeromonas hydrophila in brocade carp (Cyprinus aka Koi).</title>
        <authorList>
            <person name="Pan L."/>
            <person name="Li D."/>
            <person name="Lin W."/>
            <person name="Liu W."/>
            <person name="Qu C."/>
            <person name="Qian M."/>
            <person name="Cai R."/>
            <person name="Wang F."/>
            <person name="Zhou Q."/>
            <person name="Tong Y."/>
        </authorList>
    </citation>
    <scope>NUCLEOTIDE SEQUENCE [LARGE SCALE GENOMIC DNA]</scope>
</reference>
<evidence type="ECO:0000256" key="1">
    <source>
        <dbReference type="SAM" id="Coils"/>
    </source>
</evidence>
<accession>A0A9X9H665</accession>
<feature type="coiled-coil region" evidence="1">
    <location>
        <begin position="96"/>
        <end position="123"/>
    </location>
</feature>
<evidence type="ECO:0000256" key="2">
    <source>
        <dbReference type="SAM" id="Phobius"/>
    </source>
</evidence>
<keyword evidence="2" id="KW-0472">Membrane</keyword>
<sequence>MKKQFNPSAAAGYKRIKPLYDKALEDLAEQAHVIEQLEVERVLLATQLDNKKAKLKRAGDRVAELLRFARAQNDRIHQLGETLSATTSQLVLEQGKRTSSDALAALQQRNKQLAQKNLDLAEGCDRYRGELENIRVKAAYAIITVGVLALGYALVVLK</sequence>
<feature type="transmembrane region" description="Helical" evidence="2">
    <location>
        <begin position="138"/>
        <end position="157"/>
    </location>
</feature>
<keyword evidence="4" id="KW-1185">Reference proteome</keyword>
<evidence type="ECO:0000313" key="3">
    <source>
        <dbReference type="EMBL" id="UPI11689.1"/>
    </source>
</evidence>
<feature type="coiled-coil region" evidence="1">
    <location>
        <begin position="20"/>
        <end position="54"/>
    </location>
</feature>
<dbReference type="EMBL" id="OM654404">
    <property type="protein sequence ID" value="UPI11689.1"/>
    <property type="molecule type" value="Genomic_DNA"/>
</dbReference>
<protein>
    <submittedName>
        <fullName evidence="3">Uncharacterized protein</fullName>
    </submittedName>
</protein>
<name>A0A9X9H665_9CAUD</name>
<keyword evidence="2" id="KW-0812">Transmembrane</keyword>
<dbReference type="Proteomes" id="UP001164315">
    <property type="component" value="Segment"/>
</dbReference>
<evidence type="ECO:0000313" key="4">
    <source>
        <dbReference type="Proteomes" id="UP001164315"/>
    </source>
</evidence>